<dbReference type="Gene3D" id="1.10.357.10">
    <property type="entry name" value="Tetracycline Repressor, domain 2"/>
    <property type="match status" value="1"/>
</dbReference>
<dbReference type="InterPro" id="IPR001647">
    <property type="entry name" value="HTH_TetR"/>
</dbReference>
<feature type="domain" description="HTH tetR-type" evidence="5">
    <location>
        <begin position="21"/>
        <end position="81"/>
    </location>
</feature>
<keyword evidence="1" id="KW-0805">Transcription regulation</keyword>
<name>A0A2P8HDS6_CHINA</name>
<dbReference type="Gene3D" id="1.10.10.60">
    <property type="entry name" value="Homeodomain-like"/>
    <property type="match status" value="1"/>
</dbReference>
<dbReference type="EMBL" id="PYAW01000006">
    <property type="protein sequence ID" value="PSL44367.1"/>
    <property type="molecule type" value="Genomic_DNA"/>
</dbReference>
<dbReference type="OrthoDB" id="9795242at2"/>
<dbReference type="Pfam" id="PF16925">
    <property type="entry name" value="TetR_C_13"/>
    <property type="match status" value="1"/>
</dbReference>
<keyword evidence="7" id="KW-1185">Reference proteome</keyword>
<dbReference type="Pfam" id="PF00440">
    <property type="entry name" value="TetR_N"/>
    <property type="match status" value="1"/>
</dbReference>
<dbReference type="GO" id="GO:0003677">
    <property type="term" value="F:DNA binding"/>
    <property type="evidence" value="ECO:0007669"/>
    <property type="project" value="UniProtKB-UniRule"/>
</dbReference>
<feature type="DNA-binding region" description="H-T-H motif" evidence="4">
    <location>
        <begin position="44"/>
        <end position="63"/>
    </location>
</feature>
<dbReference type="InterPro" id="IPR036271">
    <property type="entry name" value="Tet_transcr_reg_TetR-rel_C_sf"/>
</dbReference>
<evidence type="ECO:0000256" key="2">
    <source>
        <dbReference type="ARBA" id="ARBA00023125"/>
    </source>
</evidence>
<keyword evidence="2 4" id="KW-0238">DNA-binding</keyword>
<dbReference type="InterPro" id="IPR009057">
    <property type="entry name" value="Homeodomain-like_sf"/>
</dbReference>
<sequence>MNKKQQAAAYDSGHERGRPREFDVDKVIAATSNTFFQQGYHATSIDDLCKATGLARGSLYGVFGDKKKMLLAALELFTQGALTRLSDNLKSEPGREGIHKALLHYTRVATSVTRKRGCLITNTALEMLPQDEEISGKIEAVFRKMSALLADAIVQGQTTAAFNAGLDSKATANFLLCMIQGMRVVGKVYSERELKQVVALTLKILD</sequence>
<dbReference type="RefSeq" id="WP_106530644.1">
    <property type="nucleotide sequence ID" value="NZ_PYAW01000006.1"/>
</dbReference>
<evidence type="ECO:0000256" key="4">
    <source>
        <dbReference type="PROSITE-ProRule" id="PRU00335"/>
    </source>
</evidence>
<organism evidence="6 7">
    <name type="scientific">Chitinophaga niastensis</name>
    <dbReference type="NCBI Taxonomy" id="536980"/>
    <lineage>
        <taxon>Bacteria</taxon>
        <taxon>Pseudomonadati</taxon>
        <taxon>Bacteroidota</taxon>
        <taxon>Chitinophagia</taxon>
        <taxon>Chitinophagales</taxon>
        <taxon>Chitinophagaceae</taxon>
        <taxon>Chitinophaga</taxon>
    </lineage>
</organism>
<dbReference type="PANTHER" id="PTHR47506">
    <property type="entry name" value="TRANSCRIPTIONAL REGULATORY PROTEIN"/>
    <property type="match status" value="1"/>
</dbReference>
<dbReference type="Proteomes" id="UP000240971">
    <property type="component" value="Unassembled WGS sequence"/>
</dbReference>
<proteinExistence type="predicted"/>
<gene>
    <name evidence="6" type="ORF">CLV51_106233</name>
</gene>
<evidence type="ECO:0000256" key="1">
    <source>
        <dbReference type="ARBA" id="ARBA00023015"/>
    </source>
</evidence>
<evidence type="ECO:0000313" key="7">
    <source>
        <dbReference type="Proteomes" id="UP000240971"/>
    </source>
</evidence>
<comment type="caution">
    <text evidence="6">The sequence shown here is derived from an EMBL/GenBank/DDBJ whole genome shotgun (WGS) entry which is preliminary data.</text>
</comment>
<dbReference type="PROSITE" id="PS50977">
    <property type="entry name" value="HTH_TETR_2"/>
    <property type="match status" value="1"/>
</dbReference>
<dbReference type="SUPFAM" id="SSF48498">
    <property type="entry name" value="Tetracyclin repressor-like, C-terminal domain"/>
    <property type="match status" value="1"/>
</dbReference>
<reference evidence="6 7" key="1">
    <citation type="submission" date="2018-03" db="EMBL/GenBank/DDBJ databases">
        <title>Genomic Encyclopedia of Archaeal and Bacterial Type Strains, Phase II (KMG-II): from individual species to whole genera.</title>
        <authorList>
            <person name="Goeker M."/>
        </authorList>
    </citation>
    <scope>NUCLEOTIDE SEQUENCE [LARGE SCALE GENOMIC DNA]</scope>
    <source>
        <strain evidence="6 7">DSM 24859</strain>
    </source>
</reference>
<dbReference type="SUPFAM" id="SSF46689">
    <property type="entry name" value="Homeodomain-like"/>
    <property type="match status" value="1"/>
</dbReference>
<evidence type="ECO:0000313" key="6">
    <source>
        <dbReference type="EMBL" id="PSL44367.1"/>
    </source>
</evidence>
<evidence type="ECO:0000256" key="3">
    <source>
        <dbReference type="ARBA" id="ARBA00023163"/>
    </source>
</evidence>
<accession>A0A2P8HDS6</accession>
<evidence type="ECO:0000259" key="5">
    <source>
        <dbReference type="PROSITE" id="PS50977"/>
    </source>
</evidence>
<dbReference type="PANTHER" id="PTHR47506:SF10">
    <property type="entry name" value="TRANSCRIPTIONAL REGULATORY PROTEIN"/>
    <property type="match status" value="1"/>
</dbReference>
<protein>
    <submittedName>
        <fullName evidence="6">TetR family transcriptional regulator</fullName>
    </submittedName>
</protein>
<keyword evidence="3" id="KW-0804">Transcription</keyword>
<dbReference type="AlphaFoldDB" id="A0A2P8HDS6"/>
<dbReference type="InterPro" id="IPR011075">
    <property type="entry name" value="TetR_C"/>
</dbReference>